<dbReference type="InterPro" id="IPR052228">
    <property type="entry name" value="Sec_Metab_Biosynth_Oxidored"/>
</dbReference>
<keyword evidence="1" id="KW-0560">Oxidoreductase</keyword>
<evidence type="ECO:0000313" key="3">
    <source>
        <dbReference type="EMBL" id="KAK0643953.1"/>
    </source>
</evidence>
<proteinExistence type="predicted"/>
<keyword evidence="4" id="KW-1185">Reference proteome</keyword>
<dbReference type="SUPFAM" id="SSF51735">
    <property type="entry name" value="NAD(P)-binding Rossmann-fold domains"/>
    <property type="match status" value="1"/>
</dbReference>
<evidence type="ECO:0008006" key="5">
    <source>
        <dbReference type="Google" id="ProtNLM"/>
    </source>
</evidence>
<reference evidence="3" key="1">
    <citation type="submission" date="2023-06" db="EMBL/GenBank/DDBJ databases">
        <title>Genome-scale phylogeny and comparative genomics of the fungal order Sordariales.</title>
        <authorList>
            <consortium name="Lawrence Berkeley National Laboratory"/>
            <person name="Hensen N."/>
            <person name="Bonometti L."/>
            <person name="Westerberg I."/>
            <person name="Brannstrom I.O."/>
            <person name="Guillou S."/>
            <person name="Cros-Aarteil S."/>
            <person name="Calhoun S."/>
            <person name="Haridas S."/>
            <person name="Kuo A."/>
            <person name="Mondo S."/>
            <person name="Pangilinan J."/>
            <person name="Riley R."/>
            <person name="Labutti K."/>
            <person name="Andreopoulos B."/>
            <person name="Lipzen A."/>
            <person name="Chen C."/>
            <person name="Yanf M."/>
            <person name="Daum C."/>
            <person name="Ng V."/>
            <person name="Clum A."/>
            <person name="Steindorff A."/>
            <person name="Ohm R."/>
            <person name="Martin F."/>
            <person name="Silar P."/>
            <person name="Natvig D."/>
            <person name="Lalanne C."/>
            <person name="Gautier V."/>
            <person name="Ament-Velasquez S.L."/>
            <person name="Kruys A."/>
            <person name="Hutchinson M.I."/>
            <person name="Powell A.J."/>
            <person name="Barry K."/>
            <person name="Miller A.N."/>
            <person name="Grigoriev I.V."/>
            <person name="Debuchy R."/>
            <person name="Gladieux P."/>
            <person name="Thoren M.H."/>
            <person name="Johannesson H."/>
        </authorList>
    </citation>
    <scope>NUCLEOTIDE SEQUENCE</scope>
    <source>
        <strain evidence="3">SMH2532-1</strain>
    </source>
</reference>
<sequence length="344" mass="36692">MVSLELIRASNSKIATSLPAGLVAVFAGATSGIGETSVKQFAKHTVKPRIYFIGRTKESGKRVLAELKELNPEGDYTYISADLSLLANADDICRQIKEKETSINLLFLTTGTLLTGKDTPESLHYPLVITYYARTRLTLNLLPLLQHPSSAPLRRVVTVFAGTKEGPIDSSDFQARNVPFLSQRGHISSMLTLSLEALAAKAPEVSFVHDFPGAVQSNLGSDLKGWGFGVAKALYKVVAPLVTQDFAEAGERQVFFATSGRYPPAVSAEGSKEAGGVPLGEGVGVARGTDGESGSGVYSVNVDGESAGAKTERVLAQMREEGMVDKLWAHTEGEFVRVTGVMSI</sequence>
<comment type="caution">
    <text evidence="3">The sequence shown here is derived from an EMBL/GenBank/DDBJ whole genome shotgun (WGS) entry which is preliminary data.</text>
</comment>
<dbReference type="AlphaFoldDB" id="A0AA39Y125"/>
<protein>
    <recommendedName>
        <fullName evidence="5">Short-chain dehydrogenases/reductase</fullName>
    </recommendedName>
</protein>
<dbReference type="InterPro" id="IPR002347">
    <property type="entry name" value="SDR_fam"/>
</dbReference>
<dbReference type="Gene3D" id="3.40.50.720">
    <property type="entry name" value="NAD(P)-binding Rossmann-like Domain"/>
    <property type="match status" value="1"/>
</dbReference>
<dbReference type="GO" id="GO:0016491">
    <property type="term" value="F:oxidoreductase activity"/>
    <property type="evidence" value="ECO:0007669"/>
    <property type="project" value="UniProtKB-KW"/>
</dbReference>
<dbReference type="EMBL" id="JAULSV010000005">
    <property type="protein sequence ID" value="KAK0643953.1"/>
    <property type="molecule type" value="Genomic_DNA"/>
</dbReference>
<feature type="region of interest" description="Disordered" evidence="2">
    <location>
        <begin position="282"/>
        <end position="302"/>
    </location>
</feature>
<organism evidence="3 4">
    <name type="scientific">Cercophora newfieldiana</name>
    <dbReference type="NCBI Taxonomy" id="92897"/>
    <lineage>
        <taxon>Eukaryota</taxon>
        <taxon>Fungi</taxon>
        <taxon>Dikarya</taxon>
        <taxon>Ascomycota</taxon>
        <taxon>Pezizomycotina</taxon>
        <taxon>Sordariomycetes</taxon>
        <taxon>Sordariomycetidae</taxon>
        <taxon>Sordariales</taxon>
        <taxon>Lasiosphaeriaceae</taxon>
        <taxon>Cercophora</taxon>
    </lineage>
</organism>
<dbReference type="InterPro" id="IPR036291">
    <property type="entry name" value="NAD(P)-bd_dom_sf"/>
</dbReference>
<evidence type="ECO:0000256" key="1">
    <source>
        <dbReference type="ARBA" id="ARBA00023002"/>
    </source>
</evidence>
<name>A0AA39Y125_9PEZI</name>
<evidence type="ECO:0000313" key="4">
    <source>
        <dbReference type="Proteomes" id="UP001174936"/>
    </source>
</evidence>
<accession>A0AA39Y125</accession>
<dbReference type="Pfam" id="PF00106">
    <property type="entry name" value="adh_short"/>
    <property type="match status" value="1"/>
</dbReference>
<evidence type="ECO:0000256" key="2">
    <source>
        <dbReference type="SAM" id="MobiDB-lite"/>
    </source>
</evidence>
<gene>
    <name evidence="3" type="ORF">B0T16DRAFT_460044</name>
</gene>
<dbReference type="PANTHER" id="PTHR47534:SF3">
    <property type="entry name" value="ALCOHOL DEHYDROGENASE-LIKE C-TERMINAL DOMAIN-CONTAINING PROTEIN"/>
    <property type="match status" value="1"/>
</dbReference>
<dbReference type="Proteomes" id="UP001174936">
    <property type="component" value="Unassembled WGS sequence"/>
</dbReference>
<dbReference type="PANTHER" id="PTHR47534">
    <property type="entry name" value="YALI0E05731P"/>
    <property type="match status" value="1"/>
</dbReference>